<keyword evidence="1" id="KW-0479">Metal-binding</keyword>
<dbReference type="RefSeq" id="XP_038730038.1">
    <property type="nucleotide sequence ID" value="XM_038878956.1"/>
</dbReference>
<evidence type="ECO:0000256" key="1">
    <source>
        <dbReference type="PROSITE-ProRule" id="PRU00175"/>
    </source>
</evidence>
<keyword evidence="1" id="KW-0863">Zinc-finger</keyword>
<feature type="region of interest" description="Disordered" evidence="2">
    <location>
        <begin position="536"/>
        <end position="557"/>
    </location>
</feature>
<organism evidence="4 5">
    <name type="scientific">Botrytis byssoidea</name>
    <dbReference type="NCBI Taxonomy" id="139641"/>
    <lineage>
        <taxon>Eukaryota</taxon>
        <taxon>Fungi</taxon>
        <taxon>Dikarya</taxon>
        <taxon>Ascomycota</taxon>
        <taxon>Pezizomycotina</taxon>
        <taxon>Leotiomycetes</taxon>
        <taxon>Helotiales</taxon>
        <taxon>Sclerotiniaceae</taxon>
        <taxon>Botrytis</taxon>
    </lineage>
</organism>
<dbReference type="InterPro" id="IPR013083">
    <property type="entry name" value="Znf_RING/FYVE/PHD"/>
</dbReference>
<feature type="compositionally biased region" description="Basic residues" evidence="2">
    <location>
        <begin position="536"/>
        <end position="545"/>
    </location>
</feature>
<feature type="region of interest" description="Disordered" evidence="2">
    <location>
        <begin position="491"/>
        <end position="515"/>
    </location>
</feature>
<evidence type="ECO:0000313" key="4">
    <source>
        <dbReference type="EMBL" id="KAF7934081.1"/>
    </source>
</evidence>
<accession>A0A9P5IE09</accession>
<keyword evidence="1" id="KW-0862">Zinc</keyword>
<evidence type="ECO:0000313" key="5">
    <source>
        <dbReference type="Proteomes" id="UP000710849"/>
    </source>
</evidence>
<reference evidence="4 5" key="1">
    <citation type="journal article" date="2020" name="Genome Biol. Evol.">
        <title>Comparative genomics of Sclerotiniaceae.</title>
        <authorList>
            <person name="Valero Jimenez C.A."/>
            <person name="Steentjes M."/>
            <person name="Scholten O.E."/>
            <person name="Van Kan J.A.L."/>
        </authorList>
    </citation>
    <scope>NUCLEOTIDE SEQUENCE [LARGE SCALE GENOMIC DNA]</scope>
    <source>
        <strain evidence="4 5">MUCL 94</strain>
    </source>
</reference>
<feature type="compositionally biased region" description="Basic and acidic residues" evidence="2">
    <location>
        <begin position="502"/>
        <end position="515"/>
    </location>
</feature>
<dbReference type="Proteomes" id="UP000710849">
    <property type="component" value="Unassembled WGS sequence"/>
</dbReference>
<protein>
    <recommendedName>
        <fullName evidence="3">RING-type domain-containing protein</fullName>
    </recommendedName>
</protein>
<name>A0A9P5IE09_9HELO</name>
<proteinExistence type="predicted"/>
<gene>
    <name evidence="4" type="ORF">EAE97_008441</name>
</gene>
<keyword evidence="5" id="KW-1185">Reference proteome</keyword>
<dbReference type="PROSITE" id="PS50089">
    <property type="entry name" value="ZF_RING_2"/>
    <property type="match status" value="1"/>
</dbReference>
<feature type="compositionally biased region" description="Basic and acidic residues" evidence="2">
    <location>
        <begin position="546"/>
        <end position="557"/>
    </location>
</feature>
<dbReference type="EMBL" id="RCSW01000018">
    <property type="protein sequence ID" value="KAF7934081.1"/>
    <property type="molecule type" value="Genomic_DNA"/>
</dbReference>
<feature type="region of interest" description="Disordered" evidence="2">
    <location>
        <begin position="304"/>
        <end position="331"/>
    </location>
</feature>
<dbReference type="InterPro" id="IPR001841">
    <property type="entry name" value="Znf_RING"/>
</dbReference>
<evidence type="ECO:0000256" key="2">
    <source>
        <dbReference type="SAM" id="MobiDB-lite"/>
    </source>
</evidence>
<dbReference type="AlphaFoldDB" id="A0A9P5IE09"/>
<evidence type="ECO:0000259" key="3">
    <source>
        <dbReference type="PROSITE" id="PS50089"/>
    </source>
</evidence>
<sequence>MNDQFFKNNEDTSRTSLPSVDHESLIQTNLTKHKNAFFFVKKKTSNDGSPSIVAIDDVPTHEESTDEDTQCQECYWDIHKARQFVVLHPCDCIFHFDCIKDKFYEDPRCPKCNIDTMKLRRMTVLEGRFVDKPLELEYVKIRIKNRRIDHQMHQYSAQEADSKSVPYSRRDLVALRRKVYEKKLYCLSVRSGQALDSTEICKQILKQDPDVKGLMRAWIKLEIQALKQMTVVPDHGDSFEYAVIATLQMESNTEGQKKKKEYAVDIIRNTLDDYTDLFLHSAREFLTSFCQTLEKWNRNVTYPERKSCNSNTVTSPPARPPRPGLGRSSGPSFAYMRFNSEDLRSSNTAQSISTASPTTAAQPIAHSLDQNVPQVTAPSFVAHSFDQNDVSQATIPSSVAHLGHLSRPVTLSSTPASLKSSPVFGDHDTRCTVRECPDNLDFSSNKRGRRLLSRMRSWGTRAKISHSQLNSVQLDEANLQGILDGMEQSTTSLEEDDNAEDDQNHGIEDASRTEVGRGGKLFRKLNKITKFVRTSIKKSSIKKSSKGLDWEKEQDIR</sequence>
<feature type="domain" description="RING-type" evidence="3">
    <location>
        <begin position="71"/>
        <end position="113"/>
    </location>
</feature>
<dbReference type="Gene3D" id="3.30.40.10">
    <property type="entry name" value="Zinc/RING finger domain, C3HC4 (zinc finger)"/>
    <property type="match status" value="1"/>
</dbReference>
<dbReference type="GeneID" id="62152029"/>
<dbReference type="SUPFAM" id="SSF57850">
    <property type="entry name" value="RING/U-box"/>
    <property type="match status" value="1"/>
</dbReference>
<dbReference type="GO" id="GO:0008270">
    <property type="term" value="F:zinc ion binding"/>
    <property type="evidence" value="ECO:0007669"/>
    <property type="project" value="UniProtKB-KW"/>
</dbReference>
<comment type="caution">
    <text evidence="4">The sequence shown here is derived from an EMBL/GenBank/DDBJ whole genome shotgun (WGS) entry which is preliminary data.</text>
</comment>